<gene>
    <name evidence="4" type="ORF">K2U94_12345</name>
</gene>
<feature type="chain" id="PRO_5046780400" evidence="2">
    <location>
        <begin position="26"/>
        <end position="368"/>
    </location>
</feature>
<name>A0ABS9Z7G9_9HYPH</name>
<evidence type="ECO:0000259" key="3">
    <source>
        <dbReference type="Pfam" id="PF14415"/>
    </source>
</evidence>
<keyword evidence="2" id="KW-0732">Signal</keyword>
<dbReference type="EMBL" id="JAIVFP010000001">
    <property type="protein sequence ID" value="MCI4683546.1"/>
    <property type="molecule type" value="Genomic_DNA"/>
</dbReference>
<feature type="signal peptide" evidence="2">
    <location>
        <begin position="1"/>
        <end position="25"/>
    </location>
</feature>
<dbReference type="RefSeq" id="WP_243067494.1">
    <property type="nucleotide sequence ID" value="NZ_JAIVFK010000009.1"/>
</dbReference>
<evidence type="ECO:0000256" key="1">
    <source>
        <dbReference type="SAM" id="MobiDB-lite"/>
    </source>
</evidence>
<evidence type="ECO:0000256" key="2">
    <source>
        <dbReference type="SAM" id="SignalP"/>
    </source>
</evidence>
<evidence type="ECO:0000313" key="5">
    <source>
        <dbReference type="Proteomes" id="UP001139104"/>
    </source>
</evidence>
<comment type="caution">
    <text evidence="4">The sequence shown here is derived from an EMBL/GenBank/DDBJ whole genome shotgun (WGS) entry which is preliminary data.</text>
</comment>
<dbReference type="InterPro" id="IPR025538">
    <property type="entry name" value="DUF4424"/>
</dbReference>
<reference evidence="4" key="1">
    <citation type="journal article" date="2022" name="ISME J.">
        <title>Identification of active gaseous-alkane degraders at natural gas seeps.</title>
        <authorList>
            <person name="Farhan Ul Haque M."/>
            <person name="Hernandez M."/>
            <person name="Crombie A.T."/>
            <person name="Murrell J.C."/>
        </authorList>
    </citation>
    <scope>NUCLEOTIDE SEQUENCE</scope>
    <source>
        <strain evidence="4">PC2</strain>
    </source>
</reference>
<protein>
    <submittedName>
        <fullName evidence="4">DUF4424 domain-containing protein</fullName>
    </submittedName>
</protein>
<proteinExistence type="predicted"/>
<feature type="region of interest" description="Disordered" evidence="1">
    <location>
        <begin position="346"/>
        <end position="368"/>
    </location>
</feature>
<dbReference type="Proteomes" id="UP001139104">
    <property type="component" value="Unassembled WGS sequence"/>
</dbReference>
<evidence type="ECO:0000313" key="4">
    <source>
        <dbReference type="EMBL" id="MCI4683546.1"/>
    </source>
</evidence>
<feature type="domain" description="DUF4424" evidence="3">
    <location>
        <begin position="25"/>
        <end position="331"/>
    </location>
</feature>
<dbReference type="Pfam" id="PF14415">
    <property type="entry name" value="DUF4424"/>
    <property type="match status" value="1"/>
</dbReference>
<keyword evidence="5" id="KW-1185">Reference proteome</keyword>
<accession>A0ABS9Z7G9</accession>
<dbReference type="PROSITE" id="PS51257">
    <property type="entry name" value="PROKAR_LIPOPROTEIN"/>
    <property type="match status" value="1"/>
</dbReference>
<sequence length="368" mass="39115">MTVWKIHACGLVLCALAQSCAPVSASESLIELTTGGLDIAKASGSAPVVLESENVAVSLARVIFRYRISTPGPAPVRIELNFRYPDLDFSDPDATYAIPGSDPINFLDAKLKIAGAPAAMTLSQTASLDGKNVTATLAKARLPLVPVGDFGSRLAAAPQALQKSLQADGLIKEVGTSVEGAPLLFPTWTVKTEGAFRMTLQPAKPVDVEIAYRPSIGVRQDSLLRKALRDNKELAADAAAQISTFCSEPAVLKGIDAMAGAAEANVAQLRERRIRILMRDPAAAPVPAVAYRLSVDKGKASRIVSFCAQNLNKTSPTTFVAKMSNFVPKPEFYLLIIEGRTSPSVRRAPRRAPLNAAPPFVGRDATDR</sequence>
<organism evidence="4 5">
    <name type="scientific">Candidatus Rhodoblastus alkanivorans</name>
    <dbReference type="NCBI Taxonomy" id="2954117"/>
    <lineage>
        <taxon>Bacteria</taxon>
        <taxon>Pseudomonadati</taxon>
        <taxon>Pseudomonadota</taxon>
        <taxon>Alphaproteobacteria</taxon>
        <taxon>Hyphomicrobiales</taxon>
        <taxon>Rhodoblastaceae</taxon>
        <taxon>Rhodoblastus</taxon>
    </lineage>
</organism>